<reference evidence="2 3" key="2">
    <citation type="submission" date="2018-10" db="EMBL/GenBank/DDBJ databases">
        <authorList>
            <consortium name="Pathogen Informatics"/>
        </authorList>
    </citation>
    <scope>NUCLEOTIDE SEQUENCE [LARGE SCALE GENOMIC DNA]</scope>
</reference>
<organism evidence="4">
    <name type="scientific">Enterobius vermicularis</name>
    <name type="common">Human pinworm</name>
    <dbReference type="NCBI Taxonomy" id="51028"/>
    <lineage>
        <taxon>Eukaryota</taxon>
        <taxon>Metazoa</taxon>
        <taxon>Ecdysozoa</taxon>
        <taxon>Nematoda</taxon>
        <taxon>Chromadorea</taxon>
        <taxon>Rhabditida</taxon>
        <taxon>Spirurina</taxon>
        <taxon>Oxyuridomorpha</taxon>
        <taxon>Oxyuroidea</taxon>
        <taxon>Oxyuridae</taxon>
        <taxon>Enterobius</taxon>
    </lineage>
</organism>
<dbReference type="InterPro" id="IPR057884">
    <property type="entry name" value="FN3_RIM-BP1/2/3"/>
</dbReference>
<dbReference type="EMBL" id="UXUI01008565">
    <property type="protein sequence ID" value="VDD91816.1"/>
    <property type="molecule type" value="Genomic_DNA"/>
</dbReference>
<gene>
    <name evidence="2" type="ORF">EVEC_LOCUS6567</name>
</gene>
<keyword evidence="3" id="KW-1185">Reference proteome</keyword>
<dbReference type="WBParaSite" id="EVEC_0000704601-mRNA-1">
    <property type="protein sequence ID" value="EVEC_0000704601-mRNA-1"/>
    <property type="gene ID" value="EVEC_0000704601"/>
</dbReference>
<evidence type="ECO:0000313" key="2">
    <source>
        <dbReference type="EMBL" id="VDD91816.1"/>
    </source>
</evidence>
<dbReference type="OrthoDB" id="4158657at2759"/>
<evidence type="ECO:0000313" key="4">
    <source>
        <dbReference type="WBParaSite" id="EVEC_0000704601-mRNA-1"/>
    </source>
</evidence>
<proteinExistence type="predicted"/>
<accession>A0A0N4V9D7</accession>
<evidence type="ECO:0000259" key="1">
    <source>
        <dbReference type="Pfam" id="PF25523"/>
    </source>
</evidence>
<evidence type="ECO:0000313" key="3">
    <source>
        <dbReference type="Proteomes" id="UP000274131"/>
    </source>
</evidence>
<dbReference type="AlphaFoldDB" id="A0A0N4V9D7"/>
<sequence>MTQRSCITDHVLLRLSDFADDPPIFITVRTRTREGTVSSDSNVARVPRGISVNTALGTVTQSAPIAVSSYSTQMNDPAYGAFAVSRSLGAGTSCGLLQPAQTALSTQIPTLGHTEYQLAGLPSSAPTANLLSGLQLGATQGPSSMPRVPIGPVQQQGINALTGLPLNTTVQRNLYTATAPLNTAFTSALTPNPISAPTGLSSYTGAPITTNNVDPNLTYGTSTNLVYNNTAKGLQTGNVLQESLNFLESEDEGN</sequence>
<feature type="domain" description="RIMS-binding protein 1/2/3 Fn3" evidence="1">
    <location>
        <begin position="5"/>
        <end position="49"/>
    </location>
</feature>
<dbReference type="Pfam" id="PF25523">
    <property type="entry name" value="Ig_RIMBP2"/>
    <property type="match status" value="1"/>
</dbReference>
<protein>
    <recommendedName>
        <fullName evidence="1">RIMS-binding protein 1/2/3 Fn3 domain-containing protein</fullName>
    </recommendedName>
</protein>
<name>A0A0N4V9D7_ENTVE</name>
<dbReference type="Proteomes" id="UP000274131">
    <property type="component" value="Unassembled WGS sequence"/>
</dbReference>
<reference evidence="4" key="1">
    <citation type="submission" date="2017-02" db="UniProtKB">
        <authorList>
            <consortium name="WormBaseParasite"/>
        </authorList>
    </citation>
    <scope>IDENTIFICATION</scope>
</reference>
<dbReference type="STRING" id="51028.A0A0N4V9D7"/>